<gene>
    <name evidence="2" type="ORF">J5N97_012846</name>
</gene>
<feature type="compositionally biased region" description="Pro residues" evidence="1">
    <location>
        <begin position="60"/>
        <end position="70"/>
    </location>
</feature>
<evidence type="ECO:0000313" key="3">
    <source>
        <dbReference type="Proteomes" id="UP001085076"/>
    </source>
</evidence>
<organism evidence="2 3">
    <name type="scientific">Dioscorea zingiberensis</name>
    <dbReference type="NCBI Taxonomy" id="325984"/>
    <lineage>
        <taxon>Eukaryota</taxon>
        <taxon>Viridiplantae</taxon>
        <taxon>Streptophyta</taxon>
        <taxon>Embryophyta</taxon>
        <taxon>Tracheophyta</taxon>
        <taxon>Spermatophyta</taxon>
        <taxon>Magnoliopsida</taxon>
        <taxon>Liliopsida</taxon>
        <taxon>Dioscoreales</taxon>
        <taxon>Dioscoreaceae</taxon>
        <taxon>Dioscorea</taxon>
    </lineage>
</organism>
<accession>A0A9D5HII3</accession>
<protein>
    <submittedName>
        <fullName evidence="2">Uncharacterized protein</fullName>
    </submittedName>
</protein>
<name>A0A9D5HII3_9LILI</name>
<dbReference type="EMBL" id="JAGGNH010000003">
    <property type="protein sequence ID" value="KAJ0977372.1"/>
    <property type="molecule type" value="Genomic_DNA"/>
</dbReference>
<comment type="caution">
    <text evidence="2">The sequence shown here is derived from an EMBL/GenBank/DDBJ whole genome shotgun (WGS) entry which is preliminary data.</text>
</comment>
<sequence>MSQQQRFKFKLNHQEMQRTAGVLGGKMAPVQQLREAARTLVLPGRRRVPQPSLRFVCPLRIPPRVPPPTGPAQELSALEPPESGTLAGFLHPDDDVDLAEFAADMETLLGPGLDDDAFCMEGLGLDSSGDDNTKWMWTWRWRWIET</sequence>
<dbReference type="OrthoDB" id="153872at2759"/>
<feature type="region of interest" description="Disordered" evidence="1">
    <location>
        <begin position="59"/>
        <end position="86"/>
    </location>
</feature>
<evidence type="ECO:0000313" key="2">
    <source>
        <dbReference type="EMBL" id="KAJ0977372.1"/>
    </source>
</evidence>
<dbReference type="AlphaFoldDB" id="A0A9D5HII3"/>
<dbReference type="Proteomes" id="UP001085076">
    <property type="component" value="Miscellaneous, Linkage group lg03"/>
</dbReference>
<reference evidence="2" key="2">
    <citation type="journal article" date="2022" name="Hortic Res">
        <title>The genome of Dioscorea zingiberensis sheds light on the biosynthesis, origin and evolution of the medicinally important diosgenin saponins.</title>
        <authorList>
            <person name="Li Y."/>
            <person name="Tan C."/>
            <person name="Li Z."/>
            <person name="Guo J."/>
            <person name="Li S."/>
            <person name="Chen X."/>
            <person name="Wang C."/>
            <person name="Dai X."/>
            <person name="Yang H."/>
            <person name="Song W."/>
            <person name="Hou L."/>
            <person name="Xu J."/>
            <person name="Tong Z."/>
            <person name="Xu A."/>
            <person name="Yuan X."/>
            <person name="Wang W."/>
            <person name="Yang Q."/>
            <person name="Chen L."/>
            <person name="Sun Z."/>
            <person name="Wang K."/>
            <person name="Pan B."/>
            <person name="Chen J."/>
            <person name="Bao Y."/>
            <person name="Liu F."/>
            <person name="Qi X."/>
            <person name="Gang D.R."/>
            <person name="Wen J."/>
            <person name="Li J."/>
        </authorList>
    </citation>
    <scope>NUCLEOTIDE SEQUENCE</scope>
    <source>
        <strain evidence="2">Dzin_1.0</strain>
    </source>
</reference>
<reference evidence="2" key="1">
    <citation type="submission" date="2021-03" db="EMBL/GenBank/DDBJ databases">
        <authorList>
            <person name="Li Z."/>
            <person name="Yang C."/>
        </authorList>
    </citation>
    <scope>NUCLEOTIDE SEQUENCE</scope>
    <source>
        <strain evidence="2">Dzin_1.0</strain>
        <tissue evidence="2">Leaf</tissue>
    </source>
</reference>
<keyword evidence="3" id="KW-1185">Reference proteome</keyword>
<proteinExistence type="predicted"/>
<evidence type="ECO:0000256" key="1">
    <source>
        <dbReference type="SAM" id="MobiDB-lite"/>
    </source>
</evidence>